<reference evidence="2" key="1">
    <citation type="submission" date="2021-06" db="EMBL/GenBank/DDBJ databases">
        <authorList>
            <person name="Kallberg Y."/>
            <person name="Tangrot J."/>
            <person name="Rosling A."/>
        </authorList>
    </citation>
    <scope>NUCLEOTIDE SEQUENCE</scope>
    <source>
        <strain evidence="2">MA453B</strain>
    </source>
</reference>
<dbReference type="PANTHER" id="PTHR43245">
    <property type="entry name" value="BIFUNCTIONAL POLYMYXIN RESISTANCE PROTEIN ARNA"/>
    <property type="match status" value="1"/>
</dbReference>
<sequence length="217" mass="24697">KPENYCTEFIHGDLRDLSICRKAVKDVNWVFHFASNTGGMGFIHELNNFITYKNNHLITVNMAQASLEAGIERFFYASSACVYPQEKQLNPNDLSLKLKETDVWYLDNGEPGPNPQGLYGREKLNSETFLMGFLDSSKIRIARFHNIFGDGNNWVGGRENVPAALIRKAICSTNEKGYYEIEIWGSGDQCRSFLYIEDCVDAIIKLMESDYSKPLNI</sequence>
<proteinExistence type="predicted"/>
<dbReference type="OrthoDB" id="331544at2759"/>
<gene>
    <name evidence="2" type="ORF">DERYTH_LOCUS27656</name>
</gene>
<dbReference type="InterPro" id="IPR036291">
    <property type="entry name" value="NAD(P)-bd_dom_sf"/>
</dbReference>
<feature type="domain" description="NAD-dependent epimerase/dehydratase" evidence="1">
    <location>
        <begin position="8"/>
        <end position="209"/>
    </location>
</feature>
<name>A0A9N9PGI3_9GLOM</name>
<feature type="non-terminal residue" evidence="2">
    <location>
        <position position="1"/>
    </location>
</feature>
<dbReference type="EMBL" id="CAJVPY010064483">
    <property type="protein sequence ID" value="CAG8824212.1"/>
    <property type="molecule type" value="Genomic_DNA"/>
</dbReference>
<evidence type="ECO:0000259" key="1">
    <source>
        <dbReference type="Pfam" id="PF01370"/>
    </source>
</evidence>
<keyword evidence="3" id="KW-1185">Reference proteome</keyword>
<comment type="caution">
    <text evidence="2">The sequence shown here is derived from an EMBL/GenBank/DDBJ whole genome shotgun (WGS) entry which is preliminary data.</text>
</comment>
<accession>A0A9N9PGI3</accession>
<dbReference type="Gene3D" id="3.40.50.720">
    <property type="entry name" value="NAD(P)-binding Rossmann-like Domain"/>
    <property type="match status" value="1"/>
</dbReference>
<evidence type="ECO:0000313" key="3">
    <source>
        <dbReference type="Proteomes" id="UP000789405"/>
    </source>
</evidence>
<dbReference type="AlphaFoldDB" id="A0A9N9PGI3"/>
<dbReference type="Pfam" id="PF01370">
    <property type="entry name" value="Epimerase"/>
    <property type="match status" value="1"/>
</dbReference>
<protein>
    <submittedName>
        <fullName evidence="2">6723_t:CDS:1</fullName>
    </submittedName>
</protein>
<dbReference type="Proteomes" id="UP000789405">
    <property type="component" value="Unassembled WGS sequence"/>
</dbReference>
<dbReference type="InterPro" id="IPR001509">
    <property type="entry name" value="Epimerase_deHydtase"/>
</dbReference>
<dbReference type="InterPro" id="IPR050177">
    <property type="entry name" value="Lipid_A_modif_metabolic_enz"/>
</dbReference>
<dbReference type="PANTHER" id="PTHR43245:SF23">
    <property type="entry name" value="NAD(P)-BINDING DOMAIN-CONTAINING PROTEIN"/>
    <property type="match status" value="1"/>
</dbReference>
<evidence type="ECO:0000313" key="2">
    <source>
        <dbReference type="EMBL" id="CAG8824212.1"/>
    </source>
</evidence>
<feature type="non-terminal residue" evidence="2">
    <location>
        <position position="217"/>
    </location>
</feature>
<organism evidence="2 3">
    <name type="scientific">Dentiscutata erythropus</name>
    <dbReference type="NCBI Taxonomy" id="1348616"/>
    <lineage>
        <taxon>Eukaryota</taxon>
        <taxon>Fungi</taxon>
        <taxon>Fungi incertae sedis</taxon>
        <taxon>Mucoromycota</taxon>
        <taxon>Glomeromycotina</taxon>
        <taxon>Glomeromycetes</taxon>
        <taxon>Diversisporales</taxon>
        <taxon>Gigasporaceae</taxon>
        <taxon>Dentiscutata</taxon>
    </lineage>
</organism>
<dbReference type="Gene3D" id="3.90.25.10">
    <property type="entry name" value="UDP-galactose 4-epimerase, domain 1"/>
    <property type="match status" value="1"/>
</dbReference>
<dbReference type="SUPFAM" id="SSF51735">
    <property type="entry name" value="NAD(P)-binding Rossmann-fold domains"/>
    <property type="match status" value="1"/>
</dbReference>